<dbReference type="Proteomes" id="UP000515344">
    <property type="component" value="Chromosome"/>
</dbReference>
<dbReference type="PROSITE" id="PS51257">
    <property type="entry name" value="PROKAR_LIPOPROTEIN"/>
    <property type="match status" value="1"/>
</dbReference>
<dbReference type="EMBL" id="CP060007">
    <property type="protein sequence ID" value="QNA44791.1"/>
    <property type="molecule type" value="Genomic_DNA"/>
</dbReference>
<sequence length="166" mass="19174">MKKLVQFVAMAACCFLLMGCPYETEVPISEPTVKFPAELLGKWEPKSSSDEIIMIKRKTDYIVNISKTKKEPKEDNTPEEYEAFLSEVDAVKFLNISELKEQGSDASYCLYKFEVSENGSRITLNAVTENIDEQFSSSAELKSFIQKNMHLSFFYEKEEEIYQRMK</sequence>
<dbReference type="KEGG" id="lacs:H4075_00930"/>
<organism evidence="1 2">
    <name type="scientific">Lacibacter sediminis</name>
    <dbReference type="NCBI Taxonomy" id="2760713"/>
    <lineage>
        <taxon>Bacteria</taxon>
        <taxon>Pseudomonadati</taxon>
        <taxon>Bacteroidota</taxon>
        <taxon>Chitinophagia</taxon>
        <taxon>Chitinophagales</taxon>
        <taxon>Chitinophagaceae</taxon>
        <taxon>Lacibacter</taxon>
    </lineage>
</organism>
<gene>
    <name evidence="1" type="ORF">H4075_00930</name>
</gene>
<evidence type="ECO:0000313" key="1">
    <source>
        <dbReference type="EMBL" id="QNA44791.1"/>
    </source>
</evidence>
<accession>A0A7G5XH38</accession>
<keyword evidence="2" id="KW-1185">Reference proteome</keyword>
<proteinExistence type="predicted"/>
<evidence type="ECO:0000313" key="2">
    <source>
        <dbReference type="Proteomes" id="UP000515344"/>
    </source>
</evidence>
<dbReference type="AlphaFoldDB" id="A0A7G5XH38"/>
<protein>
    <submittedName>
        <fullName evidence="1">Uncharacterized protein</fullName>
    </submittedName>
</protein>
<name>A0A7G5XH38_9BACT</name>
<dbReference type="RefSeq" id="WP_182803284.1">
    <property type="nucleotide sequence ID" value="NZ_CP060007.1"/>
</dbReference>
<reference evidence="2" key="1">
    <citation type="submission" date="2020-08" db="EMBL/GenBank/DDBJ databases">
        <title>Lacibacter sp. S13-6-6 genome sequencing.</title>
        <authorList>
            <person name="Jin L."/>
        </authorList>
    </citation>
    <scope>NUCLEOTIDE SEQUENCE [LARGE SCALE GENOMIC DNA]</scope>
    <source>
        <strain evidence="2">S13-6-6</strain>
    </source>
</reference>